<dbReference type="Proteomes" id="UP001165090">
    <property type="component" value="Unassembled WGS sequence"/>
</dbReference>
<feature type="region of interest" description="Disordered" evidence="1">
    <location>
        <begin position="183"/>
        <end position="220"/>
    </location>
</feature>
<evidence type="ECO:0000313" key="3">
    <source>
        <dbReference type="Proteomes" id="UP001165090"/>
    </source>
</evidence>
<name>A0ABQ5SBM0_9CHLO</name>
<keyword evidence="3" id="KW-1185">Reference proteome</keyword>
<comment type="caution">
    <text evidence="2">The sequence shown here is derived from an EMBL/GenBank/DDBJ whole genome shotgun (WGS) entry which is preliminary data.</text>
</comment>
<accession>A0ABQ5SBM0</accession>
<gene>
    <name evidence="2" type="ORF">VaNZ11_010511</name>
</gene>
<sequence length="220" mass="23171">MGFPPGLWCKTHRGPRVGLSPLGQALDPCDGQGSRSGRCGRAACVLHPGILGSGHLQFGWPDRPAFACIHSLDGSVPNFPPAYPTGVLLGCVDVVDVLPASTLERWPGLPESCRLEASAPFCFLCQNPKRLVVPQQLKGQQRIWQLPRAILKIALQGLRDPPGLPPFSWRDFGEPSALLSLPPAVSPPVAGGGTQTKTATAAQPRSIGHGKVGRTGSDDG</sequence>
<protein>
    <submittedName>
        <fullName evidence="2">Uncharacterized protein</fullName>
    </submittedName>
</protein>
<evidence type="ECO:0000256" key="1">
    <source>
        <dbReference type="SAM" id="MobiDB-lite"/>
    </source>
</evidence>
<evidence type="ECO:0000313" key="2">
    <source>
        <dbReference type="EMBL" id="GLI66591.1"/>
    </source>
</evidence>
<dbReference type="EMBL" id="BSDZ01000035">
    <property type="protein sequence ID" value="GLI66591.1"/>
    <property type="molecule type" value="Genomic_DNA"/>
</dbReference>
<feature type="compositionally biased region" description="Low complexity" evidence="1">
    <location>
        <begin position="183"/>
        <end position="203"/>
    </location>
</feature>
<reference evidence="2 3" key="1">
    <citation type="journal article" date="2023" name="IScience">
        <title>Expanded male sex-determining region conserved during the evolution of homothallism in the green alga Volvox.</title>
        <authorList>
            <person name="Yamamoto K."/>
            <person name="Matsuzaki R."/>
            <person name="Mahakham W."/>
            <person name="Heman W."/>
            <person name="Sekimoto H."/>
            <person name="Kawachi M."/>
            <person name="Minakuchi Y."/>
            <person name="Toyoda A."/>
            <person name="Nozaki H."/>
        </authorList>
    </citation>
    <scope>NUCLEOTIDE SEQUENCE [LARGE SCALE GENOMIC DNA]</scope>
    <source>
        <strain evidence="2 3">NIES-4468</strain>
    </source>
</reference>
<dbReference type="InterPro" id="IPR015947">
    <property type="entry name" value="PUA-like_sf"/>
</dbReference>
<dbReference type="SUPFAM" id="SSF88697">
    <property type="entry name" value="PUA domain-like"/>
    <property type="match status" value="1"/>
</dbReference>
<proteinExistence type="predicted"/>
<organism evidence="2 3">
    <name type="scientific">Volvox africanus</name>
    <dbReference type="NCBI Taxonomy" id="51714"/>
    <lineage>
        <taxon>Eukaryota</taxon>
        <taxon>Viridiplantae</taxon>
        <taxon>Chlorophyta</taxon>
        <taxon>core chlorophytes</taxon>
        <taxon>Chlorophyceae</taxon>
        <taxon>CS clade</taxon>
        <taxon>Chlamydomonadales</taxon>
        <taxon>Volvocaceae</taxon>
        <taxon>Volvox</taxon>
    </lineage>
</organism>